<dbReference type="InterPro" id="IPR036412">
    <property type="entry name" value="HAD-like_sf"/>
</dbReference>
<keyword evidence="2" id="KW-0812">Transmembrane</keyword>
<organism evidence="3 4">
    <name type="scientific">Micromonospora arida</name>
    <dbReference type="NCBI Taxonomy" id="2203715"/>
    <lineage>
        <taxon>Bacteria</taxon>
        <taxon>Bacillati</taxon>
        <taxon>Actinomycetota</taxon>
        <taxon>Actinomycetes</taxon>
        <taxon>Micromonosporales</taxon>
        <taxon>Micromonosporaceae</taxon>
        <taxon>Micromonospora</taxon>
    </lineage>
</organism>
<protein>
    <submittedName>
        <fullName evidence="3">Haloacid dehalogenase</fullName>
    </submittedName>
</protein>
<gene>
    <name evidence="3" type="ORF">DLJ58_05140</name>
</gene>
<evidence type="ECO:0000256" key="2">
    <source>
        <dbReference type="SAM" id="Phobius"/>
    </source>
</evidence>
<evidence type="ECO:0000256" key="1">
    <source>
        <dbReference type="SAM" id="MobiDB-lite"/>
    </source>
</evidence>
<sequence>MARRLRRSLTRRRAIRRRRGARPDRGATDHGRADLTHPTTRRLGSWRTARGTRVGRPVRASTADTVIFDFDGVLLRGDAFGLFLRRTAFAGARLPLAVAALVLLAPIATIPTFRPWAARWVSRIGLLGRNAEELRAELERFGAELGEEPGRIIAPGLRMIRTHLAAGDRVIVVTACEHTLARAVLDAIGLAGVELVASRIRGPRLIVHNHGATKMAQLAGQGVTPPWRVAYSDSLSDLPILGAAEQPVLVNANARQVARARRLLGARLTTVTWLAGQGPEVRR</sequence>
<dbReference type="Proteomes" id="UP000266889">
    <property type="component" value="Unassembled WGS sequence"/>
</dbReference>
<feature type="compositionally biased region" description="Basic residues" evidence="1">
    <location>
        <begin position="1"/>
        <end position="20"/>
    </location>
</feature>
<dbReference type="EMBL" id="QGSY01000107">
    <property type="protein sequence ID" value="RQX12740.1"/>
    <property type="molecule type" value="Genomic_DNA"/>
</dbReference>
<dbReference type="Gene3D" id="1.20.1440.100">
    <property type="entry name" value="SG protein - dephosphorylation function"/>
    <property type="match status" value="1"/>
</dbReference>
<keyword evidence="4" id="KW-1185">Reference proteome</keyword>
<comment type="caution">
    <text evidence="3">The sequence shown here is derived from an EMBL/GenBank/DDBJ whole genome shotgun (WGS) entry which is preliminary data.</text>
</comment>
<keyword evidence="2" id="KW-0472">Membrane</keyword>
<dbReference type="Pfam" id="PF12710">
    <property type="entry name" value="HAD"/>
    <property type="match status" value="1"/>
</dbReference>
<evidence type="ECO:0000313" key="3">
    <source>
        <dbReference type="EMBL" id="RQX12740.1"/>
    </source>
</evidence>
<keyword evidence="2" id="KW-1133">Transmembrane helix</keyword>
<dbReference type="AlphaFoldDB" id="A0A3N9XIE5"/>
<dbReference type="InterPro" id="IPR023214">
    <property type="entry name" value="HAD_sf"/>
</dbReference>
<dbReference type="SUPFAM" id="SSF56784">
    <property type="entry name" value="HAD-like"/>
    <property type="match status" value="1"/>
</dbReference>
<reference evidence="3 4" key="1">
    <citation type="submission" date="2018-05" db="EMBL/GenBank/DDBJ databases">
        <title>Micromonospora from Atacama Desert.</title>
        <authorList>
            <person name="Carro L."/>
            <person name="Goodfellow M."/>
            <person name="Klenk H.-P."/>
        </authorList>
    </citation>
    <scope>NUCLEOTIDE SEQUENCE [LARGE SCALE GENOMIC DNA]</scope>
    <source>
        <strain evidence="3 4">LB32</strain>
    </source>
</reference>
<feature type="compositionally biased region" description="Basic and acidic residues" evidence="1">
    <location>
        <begin position="21"/>
        <end position="35"/>
    </location>
</feature>
<feature type="transmembrane region" description="Helical" evidence="2">
    <location>
        <begin position="94"/>
        <end position="113"/>
    </location>
</feature>
<accession>A0A3N9XIE5</accession>
<evidence type="ECO:0000313" key="4">
    <source>
        <dbReference type="Proteomes" id="UP000266889"/>
    </source>
</evidence>
<feature type="region of interest" description="Disordered" evidence="1">
    <location>
        <begin position="1"/>
        <end position="50"/>
    </location>
</feature>
<dbReference type="Gene3D" id="3.40.50.1000">
    <property type="entry name" value="HAD superfamily/HAD-like"/>
    <property type="match status" value="1"/>
</dbReference>
<proteinExistence type="predicted"/>
<name>A0A3N9XIE5_9ACTN</name>